<dbReference type="EMBL" id="CP015839">
    <property type="protein sequence ID" value="ANG62614.1"/>
    <property type="molecule type" value="Genomic_DNA"/>
</dbReference>
<reference evidence="2 3" key="2">
    <citation type="journal article" date="2018" name="Int. J. Syst. Evol. Microbiol.">
        <title>Marinobacterium aestuarii sp. nov., a benzene-degrading marine bacterium isolated from estuary sediment.</title>
        <authorList>
            <person name="Bae S.S."/>
            <person name="Jung J."/>
            <person name="Chung D."/>
            <person name="Baek K."/>
        </authorList>
    </citation>
    <scope>NUCLEOTIDE SEQUENCE [LARGE SCALE GENOMIC DNA]</scope>
    <source>
        <strain evidence="2 3">ST58-10</strain>
    </source>
</reference>
<keyword evidence="3" id="KW-1185">Reference proteome</keyword>
<proteinExistence type="predicted"/>
<reference evidence="3" key="1">
    <citation type="submission" date="2016-05" db="EMBL/GenBank/DDBJ databases">
        <authorList>
            <person name="Baek K."/>
            <person name="Yang S.-J."/>
        </authorList>
    </citation>
    <scope>NUCLEOTIDE SEQUENCE [LARGE SCALE GENOMIC DNA]</scope>
    <source>
        <strain evidence="3">ST58-10</strain>
    </source>
</reference>
<evidence type="ECO:0000313" key="3">
    <source>
        <dbReference type="Proteomes" id="UP000078070"/>
    </source>
</evidence>
<dbReference type="Proteomes" id="UP000078070">
    <property type="component" value="Chromosome"/>
</dbReference>
<sequence length="331" mass="36998">MSIKTLEKLVICHIDCSIWSGRKKLRPEDLRLVDGSELPPTDVASLGSKKICDPEALSQFERLKKEAQRLCEQIGVRFLGGYAVPEARIEQILPELDRIGREFAACKSAFLDNYDQVTHDWIAKHPNFAEAIRRAIAPVADVAQRLQFDYTVYRIQPSRQAAPLDDKVNGMGHTLLCEVARDANELFERSVAGKNQISQRSLNPLRRLHDKLNGLSFLDHRVQPMVDAMDRLFPQLPNTGPITGHQYHELLALILILSDPDKMKRHGEGQLTLQHVLASTLPQVDIPTDEDTHSAPRSSPHSKPHTGPGSRPATLPSRTPAPPAQPGSFYF</sequence>
<evidence type="ECO:0000313" key="2">
    <source>
        <dbReference type="EMBL" id="ANG62614.1"/>
    </source>
</evidence>
<feature type="region of interest" description="Disordered" evidence="1">
    <location>
        <begin position="285"/>
        <end position="331"/>
    </location>
</feature>
<dbReference type="Pfam" id="PF11348">
    <property type="entry name" value="DUF3150"/>
    <property type="match status" value="1"/>
</dbReference>
<evidence type="ECO:0000256" key="1">
    <source>
        <dbReference type="SAM" id="MobiDB-lite"/>
    </source>
</evidence>
<name>A0A1A9EWU8_9GAMM</name>
<organism evidence="2 3">
    <name type="scientific">Marinobacterium aestuarii</name>
    <dbReference type="NCBI Taxonomy" id="1821621"/>
    <lineage>
        <taxon>Bacteria</taxon>
        <taxon>Pseudomonadati</taxon>
        <taxon>Pseudomonadota</taxon>
        <taxon>Gammaproteobacteria</taxon>
        <taxon>Oceanospirillales</taxon>
        <taxon>Oceanospirillaceae</taxon>
        <taxon>Marinobacterium</taxon>
    </lineage>
</organism>
<dbReference type="AlphaFoldDB" id="A0A1A9EWU8"/>
<dbReference type="OrthoDB" id="8900573at2"/>
<accession>A0A1A9EWU8</accession>
<gene>
    <name evidence="2" type="ORF">A8C75_09045</name>
</gene>
<dbReference type="InterPro" id="IPR021496">
    <property type="entry name" value="DUF3150"/>
</dbReference>
<protein>
    <submittedName>
        <fullName evidence="2">Cobalamin biosynthesis protein</fullName>
    </submittedName>
</protein>
<dbReference type="KEGG" id="mars:A8C75_09045"/>
<dbReference type="STRING" id="1821621.A8C75_09045"/>